<evidence type="ECO:0000256" key="3">
    <source>
        <dbReference type="ARBA" id="ARBA00022741"/>
    </source>
</evidence>
<keyword evidence="6" id="KW-0119">Carbohydrate metabolism</keyword>
<evidence type="ECO:0000313" key="10">
    <source>
        <dbReference type="Proteomes" id="UP000665020"/>
    </source>
</evidence>
<dbReference type="InterPro" id="IPR031475">
    <property type="entry name" value="NBD_C"/>
</dbReference>
<evidence type="ECO:0000256" key="4">
    <source>
        <dbReference type="ARBA" id="ARBA00022777"/>
    </source>
</evidence>
<evidence type="ECO:0000256" key="6">
    <source>
        <dbReference type="ARBA" id="ARBA00023277"/>
    </source>
</evidence>
<keyword evidence="3" id="KW-0547">Nucleotide-binding</keyword>
<dbReference type="KEGG" id="ifn:GM661_18450"/>
<evidence type="ECO:0000256" key="5">
    <source>
        <dbReference type="ARBA" id="ARBA00022840"/>
    </source>
</evidence>
<evidence type="ECO:0000256" key="2">
    <source>
        <dbReference type="ARBA" id="ARBA00022679"/>
    </source>
</evidence>
<dbReference type="SUPFAM" id="SSF142764">
    <property type="entry name" value="YgbK-like"/>
    <property type="match status" value="1"/>
</dbReference>
<sequence length="439" mass="48798">MMIIIADDLTGANDSGVQLSKQGLKTLVYIDPLNWQDDSQSNNLFKGDVLVIDTETRELSGEEAAEASRKITAKLRLDQQKNATFYKKIDSTLRGNIGKELEVLMDFLDKDLCILAPSFPGNNRLTVGGYLLVNNEPLGLSQYYQGGLDPWQGSYIPDYIQQQTDLPVGLVELKDVMQGEKVIFKQIEALQKKGKKIIVFDAALDSQLRDIVNSSKRLNSSILYCGSAGLANHFSSLNSSKREDDYLISSDKKPILMVVGTRNKVMEEQIKYLSRNLLVSYLKIDLLDIFGDKKGSLKSYTSKALAALEGEKHLIIHPDPDFNQQEAADEILQAREISFRGLETKIRDFLAELTANILAEAEIRDLFVTGGDTAIGICNKLGIKSLLIREEILPGIPLSSPENSKYQRLRLVTKAGGFGGEETLYKIVSKLSTNREVKV</sequence>
<feature type="domain" description="Four-carbon acid sugar kinase nucleotide binding" evidence="8">
    <location>
        <begin position="256"/>
        <end position="424"/>
    </location>
</feature>
<evidence type="ECO:0008006" key="11">
    <source>
        <dbReference type="Google" id="ProtNLM"/>
    </source>
</evidence>
<dbReference type="Gene3D" id="3.40.980.20">
    <property type="entry name" value="Four-carbon acid sugar kinase, nucleotide binding domain"/>
    <property type="match status" value="1"/>
</dbReference>
<dbReference type="GO" id="GO:0016301">
    <property type="term" value="F:kinase activity"/>
    <property type="evidence" value="ECO:0007669"/>
    <property type="project" value="UniProtKB-KW"/>
</dbReference>
<reference evidence="9" key="1">
    <citation type="submission" date="2019-12" db="EMBL/GenBank/DDBJ databases">
        <authorList>
            <person name="zhang j."/>
            <person name="sun C.M."/>
        </authorList>
    </citation>
    <scope>NUCLEOTIDE SEQUENCE</scope>
    <source>
        <strain evidence="9">NS-1</strain>
    </source>
</reference>
<evidence type="ECO:0000259" key="8">
    <source>
        <dbReference type="Pfam" id="PF17042"/>
    </source>
</evidence>
<dbReference type="GO" id="GO:0005524">
    <property type="term" value="F:ATP binding"/>
    <property type="evidence" value="ECO:0007669"/>
    <property type="project" value="UniProtKB-KW"/>
</dbReference>
<dbReference type="Gene3D" id="3.40.50.10840">
    <property type="entry name" value="Putative sugar-binding, N-terminal domain"/>
    <property type="match status" value="1"/>
</dbReference>
<dbReference type="Pfam" id="PF17042">
    <property type="entry name" value="NBD_C"/>
    <property type="match status" value="1"/>
</dbReference>
<proteinExistence type="inferred from homology"/>
<dbReference type="InterPro" id="IPR010737">
    <property type="entry name" value="4-carb_acid_sugar_kinase_N"/>
</dbReference>
<evidence type="ECO:0000256" key="1">
    <source>
        <dbReference type="ARBA" id="ARBA00005715"/>
    </source>
</evidence>
<dbReference type="InterPro" id="IPR042213">
    <property type="entry name" value="NBD_C_sf"/>
</dbReference>
<gene>
    <name evidence="9" type="ORF">GM661_18450</name>
</gene>
<dbReference type="AlphaFoldDB" id="A0A8A7KP15"/>
<feature type="domain" description="Four-carbon acid sugar kinase N-terminal" evidence="7">
    <location>
        <begin position="2"/>
        <end position="233"/>
    </location>
</feature>
<dbReference type="Proteomes" id="UP000665020">
    <property type="component" value="Chromosome"/>
</dbReference>
<keyword evidence="2" id="KW-0808">Transferase</keyword>
<protein>
    <recommendedName>
        <fullName evidence="11">Four-carbon acid sugar kinase family protein</fullName>
    </recommendedName>
</protein>
<keyword evidence="10" id="KW-1185">Reference proteome</keyword>
<dbReference type="InterPro" id="IPR037051">
    <property type="entry name" value="4-carb_acid_sugar_kinase_N_sf"/>
</dbReference>
<name>A0A8A7KP15_9FIRM</name>
<organism evidence="9 10">
    <name type="scientific">Iocasia fonsfrigidae</name>
    <dbReference type="NCBI Taxonomy" id="2682810"/>
    <lineage>
        <taxon>Bacteria</taxon>
        <taxon>Bacillati</taxon>
        <taxon>Bacillota</taxon>
        <taxon>Clostridia</taxon>
        <taxon>Halanaerobiales</taxon>
        <taxon>Halanaerobiaceae</taxon>
        <taxon>Iocasia</taxon>
    </lineage>
</organism>
<keyword evidence="5" id="KW-0067">ATP-binding</keyword>
<dbReference type="Pfam" id="PF07005">
    <property type="entry name" value="SBD_N"/>
    <property type="match status" value="1"/>
</dbReference>
<dbReference type="EMBL" id="CP046640">
    <property type="protein sequence ID" value="QTL99794.1"/>
    <property type="molecule type" value="Genomic_DNA"/>
</dbReference>
<dbReference type="RefSeq" id="WP_230868122.1">
    <property type="nucleotide sequence ID" value="NZ_CP046640.1"/>
</dbReference>
<keyword evidence="4" id="KW-0418">Kinase</keyword>
<comment type="similarity">
    <text evidence="1">Belongs to the four-carbon acid sugar kinase family.</text>
</comment>
<evidence type="ECO:0000313" key="9">
    <source>
        <dbReference type="EMBL" id="QTL99794.1"/>
    </source>
</evidence>
<evidence type="ECO:0000259" key="7">
    <source>
        <dbReference type="Pfam" id="PF07005"/>
    </source>
</evidence>
<accession>A0A8A7KP15</accession>